<sequence>MIATFILGQFCDHVHQLNHSTAEHCYALQFYSDFLQPVVIFCIFTCNLSL</sequence>
<proteinExistence type="predicted"/>
<reference evidence="1" key="1">
    <citation type="submission" date="2014-09" db="EMBL/GenBank/DDBJ databases">
        <authorList>
            <person name="Magalhaes I.L.F."/>
            <person name="Oliveira U."/>
            <person name="Santos F.R."/>
            <person name="Vidigal T.H.D.A."/>
            <person name="Brescovit A.D."/>
            <person name="Santos A.J."/>
        </authorList>
    </citation>
    <scope>NUCLEOTIDE SEQUENCE</scope>
    <source>
        <tissue evidence="1">Shoot tissue taken approximately 20 cm above the soil surface</tissue>
    </source>
</reference>
<protein>
    <submittedName>
        <fullName evidence="1">Uncharacterized protein</fullName>
    </submittedName>
</protein>
<evidence type="ECO:0000313" key="1">
    <source>
        <dbReference type="EMBL" id="JAD15286.1"/>
    </source>
</evidence>
<organism evidence="1">
    <name type="scientific">Arundo donax</name>
    <name type="common">Giant reed</name>
    <name type="synonym">Donax arundinaceus</name>
    <dbReference type="NCBI Taxonomy" id="35708"/>
    <lineage>
        <taxon>Eukaryota</taxon>
        <taxon>Viridiplantae</taxon>
        <taxon>Streptophyta</taxon>
        <taxon>Embryophyta</taxon>
        <taxon>Tracheophyta</taxon>
        <taxon>Spermatophyta</taxon>
        <taxon>Magnoliopsida</taxon>
        <taxon>Liliopsida</taxon>
        <taxon>Poales</taxon>
        <taxon>Poaceae</taxon>
        <taxon>PACMAD clade</taxon>
        <taxon>Arundinoideae</taxon>
        <taxon>Arundineae</taxon>
        <taxon>Arundo</taxon>
    </lineage>
</organism>
<reference evidence="1" key="2">
    <citation type="journal article" date="2015" name="Data Brief">
        <title>Shoot transcriptome of the giant reed, Arundo donax.</title>
        <authorList>
            <person name="Barrero R.A."/>
            <person name="Guerrero F.D."/>
            <person name="Moolhuijzen P."/>
            <person name="Goolsby J.A."/>
            <person name="Tidwell J."/>
            <person name="Bellgard S.E."/>
            <person name="Bellgard M.I."/>
        </authorList>
    </citation>
    <scope>NUCLEOTIDE SEQUENCE</scope>
    <source>
        <tissue evidence="1">Shoot tissue taken approximately 20 cm above the soil surface</tissue>
    </source>
</reference>
<accession>A0A0A9TTU8</accession>
<dbReference type="EMBL" id="GBRH01282609">
    <property type="protein sequence ID" value="JAD15286.1"/>
    <property type="molecule type" value="Transcribed_RNA"/>
</dbReference>
<dbReference type="AlphaFoldDB" id="A0A0A9TTU8"/>
<name>A0A0A9TTU8_ARUDO</name>